<feature type="transmembrane region" description="Helical" evidence="2">
    <location>
        <begin position="43"/>
        <end position="62"/>
    </location>
</feature>
<evidence type="ECO:0000313" key="3">
    <source>
        <dbReference type="EMBL" id="GGB65823.1"/>
    </source>
</evidence>
<feature type="transmembrane region" description="Helical" evidence="2">
    <location>
        <begin position="469"/>
        <end position="491"/>
    </location>
</feature>
<dbReference type="InterPro" id="IPR027463">
    <property type="entry name" value="AcrB_DN_DC_subdom"/>
</dbReference>
<dbReference type="EMBL" id="BMGD01000003">
    <property type="protein sequence ID" value="GGB65823.1"/>
    <property type="molecule type" value="Genomic_DNA"/>
</dbReference>
<dbReference type="Gene3D" id="3.30.70.1440">
    <property type="entry name" value="Multidrug efflux transporter AcrB pore domain"/>
    <property type="match status" value="1"/>
</dbReference>
<keyword evidence="4" id="KW-1185">Reference proteome</keyword>
<feature type="compositionally biased region" description="Basic and acidic residues" evidence="1">
    <location>
        <begin position="1"/>
        <end position="11"/>
    </location>
</feature>
<proteinExistence type="predicted"/>
<dbReference type="Proteomes" id="UP000614261">
    <property type="component" value="Unassembled WGS sequence"/>
</dbReference>
<dbReference type="Gene3D" id="1.20.1640.10">
    <property type="entry name" value="Multidrug efflux transporter AcrB transmembrane domain"/>
    <property type="match status" value="2"/>
</dbReference>
<dbReference type="Gene3D" id="3.30.70.1430">
    <property type="entry name" value="Multidrug efflux transporter AcrB pore domain"/>
    <property type="match status" value="2"/>
</dbReference>
<dbReference type="PANTHER" id="PTHR32063:SF0">
    <property type="entry name" value="SWARMING MOTILITY PROTEIN SWRC"/>
    <property type="match status" value="1"/>
</dbReference>
<evidence type="ECO:0000313" key="4">
    <source>
        <dbReference type="Proteomes" id="UP000614261"/>
    </source>
</evidence>
<feature type="transmembrane region" description="Helical" evidence="2">
    <location>
        <begin position="947"/>
        <end position="967"/>
    </location>
</feature>
<feature type="transmembrane region" description="Helical" evidence="2">
    <location>
        <begin position="973"/>
        <end position="998"/>
    </location>
</feature>
<dbReference type="PRINTS" id="PR00702">
    <property type="entry name" value="ACRIFLAVINRP"/>
</dbReference>
<feature type="transmembrane region" description="Helical" evidence="2">
    <location>
        <begin position="917"/>
        <end position="940"/>
    </location>
</feature>
<dbReference type="Gene3D" id="3.30.70.1320">
    <property type="entry name" value="Multidrug efflux transporter AcrB pore domain like"/>
    <property type="match status" value="1"/>
</dbReference>
<dbReference type="PANTHER" id="PTHR32063">
    <property type="match status" value="1"/>
</dbReference>
<dbReference type="Pfam" id="PF00873">
    <property type="entry name" value="ACR_tran"/>
    <property type="match status" value="1"/>
</dbReference>
<dbReference type="Gene3D" id="3.30.2090.10">
    <property type="entry name" value="Multidrug efflux transporter AcrB TolC docking domain, DN and DC subdomains"/>
    <property type="match status" value="2"/>
</dbReference>
<protein>
    <submittedName>
        <fullName evidence="3">Acriflavin resistance protein</fullName>
    </submittedName>
</protein>
<organism evidence="3 4">
    <name type="scientific">Blastomonas aquatica</name>
    <dbReference type="NCBI Taxonomy" id="1510276"/>
    <lineage>
        <taxon>Bacteria</taxon>
        <taxon>Pseudomonadati</taxon>
        <taxon>Pseudomonadota</taxon>
        <taxon>Alphaproteobacteria</taxon>
        <taxon>Sphingomonadales</taxon>
        <taxon>Sphingomonadaceae</taxon>
        <taxon>Blastomonas</taxon>
    </lineage>
</organism>
<dbReference type="InterPro" id="IPR001036">
    <property type="entry name" value="Acrflvin-R"/>
</dbReference>
<evidence type="ECO:0000256" key="2">
    <source>
        <dbReference type="SAM" id="Phobius"/>
    </source>
</evidence>
<comment type="caution">
    <text evidence="3">The sequence shown here is derived from an EMBL/GenBank/DDBJ whole genome shotgun (WGS) entry which is preliminary data.</text>
</comment>
<keyword evidence="2" id="KW-1133">Transmembrane helix</keyword>
<feature type="transmembrane region" description="Helical" evidence="2">
    <location>
        <begin position="568"/>
        <end position="586"/>
    </location>
</feature>
<keyword evidence="2" id="KW-0472">Membrane</keyword>
<keyword evidence="2" id="KW-0812">Transmembrane</keyword>
<feature type="transmembrane region" description="Helical" evidence="2">
    <location>
        <begin position="1050"/>
        <end position="1072"/>
    </location>
</feature>
<name>A0ABQ1JG97_9SPHN</name>
<dbReference type="SUPFAM" id="SSF82866">
    <property type="entry name" value="Multidrug efflux transporter AcrB transmembrane domain"/>
    <property type="match status" value="2"/>
</dbReference>
<gene>
    <name evidence="3" type="ORF">GCM10010833_21240</name>
</gene>
<feature type="transmembrane region" description="Helical" evidence="2">
    <location>
        <begin position="372"/>
        <end position="391"/>
    </location>
</feature>
<feature type="transmembrane region" description="Helical" evidence="2">
    <location>
        <begin position="425"/>
        <end position="448"/>
    </location>
</feature>
<feature type="transmembrane region" description="Helical" evidence="2">
    <location>
        <begin position="398"/>
        <end position="419"/>
    </location>
</feature>
<dbReference type="SUPFAM" id="SSF82693">
    <property type="entry name" value="Multidrug efflux transporter AcrB pore domain, PN1, PN2, PC1 and PC2 subdomains"/>
    <property type="match status" value="2"/>
</dbReference>
<feature type="region of interest" description="Disordered" evidence="1">
    <location>
        <begin position="1"/>
        <end position="23"/>
    </location>
</feature>
<feature type="transmembrane region" description="Helical" evidence="2">
    <location>
        <begin position="497"/>
        <end position="523"/>
    </location>
</feature>
<dbReference type="SUPFAM" id="SSF82714">
    <property type="entry name" value="Multidrug efflux transporter AcrB TolC docking domain, DN and DC subdomains"/>
    <property type="match status" value="1"/>
</dbReference>
<accession>A0ABQ1JG97</accession>
<sequence length="1083" mass="116076">MADSDPVDREPTAGGHGQAADAETPEVAAAGSLVRFFFLKTTFGILLAITLAVGGLFAYGALVKESLPDLEIPQAIINTAWPGADPQTMERQITERIEDEITTLQGVRRVDSASFDSFSVISVEFEASVEVSDAMGRLRAAVNDAEAELPAEAERPTINQISVSDLPILTIAIAGDVTPDTLNRAAEQLRDRLERVTGVSEVELGGNREEIVQVLLQPERMLALGLSPTRVRDAIQQANLEQPFGEIRSDEIGAIVRLEGRFSTIEELRALPVVRLSDGASRRAIRLEEVATIERRLEPETTRAFVGGAERAFVPSVEITVTKSPGADTVALVDLIRSELAAIQNGADWPDGIETTLIQDEAEQIWSSLSEVFVSGLQAMLIVFVVLFLAISWREGLIAGLSIPITFAGVLLVVLLLGYSLNELVIIGMVIALGLIIDVFIIMLEGLHDAIYVRGETFGQAVLSTLDRFAVPAIAGQLTTILALAPLMAISGPAGQFIRVLPVTTIICLVLALIVALLVSVPLSRYLLGHQTRTGDQEPSRADRLTARAMDRLEAWLAATVLLSRRRAGFWVMGATGIFALSLVAFTQTPTEFFPQNDGERLGINIELPPSTQLDETQALADAVGAILRERPYFAHVIKLVGRKSPFAGGNVAAALQPSDSENYIGFSAIFVERGEREASSYRLAEQLRVELGDYLDANVAGAELLVVEEASGPGSGEPIEVEIRGPDMDELQVLATQVKAMLQRVPGTGGVRDNLGALSSQIALRPDREAVDYLGVTQAELAGQIRIALSNDEIGRFATGPGEDDIDIRLGTEWPSRPGEARGPRDLEEIALVRAFSESGRSISLWQLVDPVSSEGAVAIAHSEGQRGIRVLASNEGRTVEDIIEQIRPELDRMQAEWPAGYRYLIGGESADAGEAFGSAGIALVVAIILVFGVLVIVFDSFKQAFIILATMPLALIGTFLGFFAFKILFSFFAMIGVIALVGIVVNNGIVMVDTMNRYLAEGRSVTEAAASGAARRLRPIVTTSVTTIAGMAPLAISSDLYRPLTLTVILGLISATVLSLVIVPALYMLLTKSGSRASGLD</sequence>
<reference evidence="4" key="1">
    <citation type="journal article" date="2019" name="Int. J. Syst. Evol. Microbiol.">
        <title>The Global Catalogue of Microorganisms (GCM) 10K type strain sequencing project: providing services to taxonomists for standard genome sequencing and annotation.</title>
        <authorList>
            <consortium name="The Broad Institute Genomics Platform"/>
            <consortium name="The Broad Institute Genome Sequencing Center for Infectious Disease"/>
            <person name="Wu L."/>
            <person name="Ma J."/>
        </authorList>
    </citation>
    <scope>NUCLEOTIDE SEQUENCE [LARGE SCALE GENOMIC DNA]</scope>
    <source>
        <strain evidence="4">CGMCC 1.12851</strain>
    </source>
</reference>
<evidence type="ECO:0000256" key="1">
    <source>
        <dbReference type="SAM" id="MobiDB-lite"/>
    </source>
</evidence>
<dbReference type="RefSeq" id="WP_188514368.1">
    <property type="nucleotide sequence ID" value="NZ_BMGD01000003.1"/>
</dbReference>